<gene>
    <name evidence="1" type="ORF">B0A55_00229</name>
</gene>
<proteinExistence type="predicted"/>
<dbReference type="Proteomes" id="UP000309340">
    <property type="component" value="Unassembled WGS sequence"/>
</dbReference>
<accession>A0A4U0Y355</accession>
<dbReference type="InterPro" id="IPR053178">
    <property type="entry name" value="Osmoadaptation_assoc"/>
</dbReference>
<evidence type="ECO:0000313" key="2">
    <source>
        <dbReference type="Proteomes" id="UP000309340"/>
    </source>
</evidence>
<protein>
    <submittedName>
        <fullName evidence="1">Uncharacterized protein</fullName>
    </submittedName>
</protein>
<sequence length="397" mass="44043">MLWSGFLDIYIPDDCKLKSDQFSFFKTCIGAPTSHPALVNGLDALSLAQVGSTNNDRRILQEACQAYTRALGSLHQALSPQEARSDDQVLAAVMVLKVCEFYTELASPHGIGWGDHIRGVQNLIAVRGPDSLQSDLALDLFAHARHAALCHALIARKAPYFAQPSWRAFGQRVLVKDQSSIIQNIAVQLPGLLEQYDGLDPRHEDHVHRIDSIITEGAGIEQELRTWRSDLDHSTGGPQCETCPVAHFPSFAALCSDRTFNTAHMFSSFTAAYLHCTYWLCLYFLRTTVRALYIARATAVDGWSPGPAQVVLEEEILAYIVNLCQCIPYFCEPASAAAGCIEIFLPLRTAAQYFLERGMWMQVRWIGNVRKSVLNKGLAPPCIDDMKLCDLSNIVLD</sequence>
<dbReference type="OrthoDB" id="4491390at2759"/>
<keyword evidence="2" id="KW-1185">Reference proteome</keyword>
<dbReference type="STRING" id="329884.A0A4U0Y355"/>
<comment type="caution">
    <text evidence="1">The sequence shown here is derived from an EMBL/GenBank/DDBJ whole genome shotgun (WGS) entry which is preliminary data.</text>
</comment>
<dbReference type="InterPro" id="IPR021858">
    <property type="entry name" value="Fun_TF"/>
</dbReference>
<reference evidence="1 2" key="1">
    <citation type="submission" date="2017-03" db="EMBL/GenBank/DDBJ databases">
        <title>Genomes of endolithic fungi from Antarctica.</title>
        <authorList>
            <person name="Coleine C."/>
            <person name="Masonjones S."/>
            <person name="Stajich J.E."/>
        </authorList>
    </citation>
    <scope>NUCLEOTIDE SEQUENCE [LARGE SCALE GENOMIC DNA]</scope>
    <source>
        <strain evidence="1 2">CCFEE 5184</strain>
    </source>
</reference>
<dbReference type="PANTHER" id="PTHR38111">
    <property type="entry name" value="ZN(2)-C6 FUNGAL-TYPE DOMAIN-CONTAINING PROTEIN-RELATED"/>
    <property type="match status" value="1"/>
</dbReference>
<dbReference type="PANTHER" id="PTHR38111:SF2">
    <property type="entry name" value="FINGER DOMAIN PROTEIN, PUTATIVE (AFU_ORTHOLOGUE AFUA_1G01560)-RELATED"/>
    <property type="match status" value="1"/>
</dbReference>
<dbReference type="EMBL" id="NAJQ01000001">
    <property type="protein sequence ID" value="TKA83917.1"/>
    <property type="molecule type" value="Genomic_DNA"/>
</dbReference>
<organism evidence="1 2">
    <name type="scientific">Friedmanniomyces simplex</name>
    <dbReference type="NCBI Taxonomy" id="329884"/>
    <lineage>
        <taxon>Eukaryota</taxon>
        <taxon>Fungi</taxon>
        <taxon>Dikarya</taxon>
        <taxon>Ascomycota</taxon>
        <taxon>Pezizomycotina</taxon>
        <taxon>Dothideomycetes</taxon>
        <taxon>Dothideomycetidae</taxon>
        <taxon>Mycosphaerellales</taxon>
        <taxon>Teratosphaeriaceae</taxon>
        <taxon>Friedmanniomyces</taxon>
    </lineage>
</organism>
<name>A0A4U0Y355_9PEZI</name>
<evidence type="ECO:0000313" key="1">
    <source>
        <dbReference type="EMBL" id="TKA83917.1"/>
    </source>
</evidence>
<dbReference type="AlphaFoldDB" id="A0A4U0Y355"/>
<dbReference type="Pfam" id="PF11951">
    <property type="entry name" value="Fungal_trans_2"/>
    <property type="match status" value="1"/>
</dbReference>